<feature type="region of interest" description="Disordered" evidence="1">
    <location>
        <begin position="79"/>
        <end position="120"/>
    </location>
</feature>
<name>A0AAD3S4L5_NEPGR</name>
<comment type="caution">
    <text evidence="2">The sequence shown here is derived from an EMBL/GenBank/DDBJ whole genome shotgun (WGS) entry which is preliminary data.</text>
</comment>
<feature type="region of interest" description="Disordered" evidence="1">
    <location>
        <begin position="1"/>
        <end position="29"/>
    </location>
</feature>
<accession>A0AAD3S4L5</accession>
<sequence length="120" mass="12803">MKDPRLKVPAQGRGLAEGLSGNGPPKTKHVPRDTAAALLVMGKLGIRPGQDTVSASEILRASRDKASALVLSISRTPPLETGRFHHQAHERAISPQARPPASLSRKNQECLSTIVNGDEE</sequence>
<proteinExistence type="predicted"/>
<protein>
    <submittedName>
        <fullName evidence="2">Uncharacterized protein</fullName>
    </submittedName>
</protein>
<dbReference type="Proteomes" id="UP001279734">
    <property type="component" value="Unassembled WGS sequence"/>
</dbReference>
<feature type="compositionally biased region" description="Polar residues" evidence="1">
    <location>
        <begin position="109"/>
        <end position="120"/>
    </location>
</feature>
<reference evidence="2" key="1">
    <citation type="submission" date="2023-05" db="EMBL/GenBank/DDBJ databases">
        <title>Nepenthes gracilis genome sequencing.</title>
        <authorList>
            <person name="Fukushima K."/>
        </authorList>
    </citation>
    <scope>NUCLEOTIDE SEQUENCE</scope>
    <source>
        <strain evidence="2">SING2019-196</strain>
    </source>
</reference>
<evidence type="ECO:0000313" key="3">
    <source>
        <dbReference type="Proteomes" id="UP001279734"/>
    </source>
</evidence>
<organism evidence="2 3">
    <name type="scientific">Nepenthes gracilis</name>
    <name type="common">Slender pitcher plant</name>
    <dbReference type="NCBI Taxonomy" id="150966"/>
    <lineage>
        <taxon>Eukaryota</taxon>
        <taxon>Viridiplantae</taxon>
        <taxon>Streptophyta</taxon>
        <taxon>Embryophyta</taxon>
        <taxon>Tracheophyta</taxon>
        <taxon>Spermatophyta</taxon>
        <taxon>Magnoliopsida</taxon>
        <taxon>eudicotyledons</taxon>
        <taxon>Gunneridae</taxon>
        <taxon>Pentapetalae</taxon>
        <taxon>Caryophyllales</taxon>
        <taxon>Nepenthaceae</taxon>
        <taxon>Nepenthes</taxon>
    </lineage>
</organism>
<dbReference type="AlphaFoldDB" id="A0AAD3S4L5"/>
<evidence type="ECO:0000313" key="2">
    <source>
        <dbReference type="EMBL" id="GMH04164.1"/>
    </source>
</evidence>
<gene>
    <name evidence="2" type="ORF">Nepgr_006003</name>
</gene>
<dbReference type="EMBL" id="BSYO01000004">
    <property type="protein sequence ID" value="GMH04164.1"/>
    <property type="molecule type" value="Genomic_DNA"/>
</dbReference>
<evidence type="ECO:0000256" key="1">
    <source>
        <dbReference type="SAM" id="MobiDB-lite"/>
    </source>
</evidence>
<keyword evidence="3" id="KW-1185">Reference proteome</keyword>